<dbReference type="FunFam" id="3.20.20.70:FF:000016">
    <property type="entry name" value="Triosephosphate isomerase"/>
    <property type="match status" value="1"/>
</dbReference>
<dbReference type="HAMAP" id="MF_00147_B">
    <property type="entry name" value="TIM_B"/>
    <property type="match status" value="1"/>
</dbReference>
<feature type="active site" description="Proton acceptor" evidence="7">
    <location>
        <position position="168"/>
    </location>
</feature>
<protein>
    <recommendedName>
        <fullName evidence="7 8">Triosephosphate isomerase</fullName>
        <shortName evidence="7">TIM</shortName>
        <shortName evidence="7">TPI</shortName>
        <ecNumber evidence="7 8">5.3.1.1</ecNumber>
    </recommendedName>
    <alternativeName>
        <fullName evidence="7">Triose-phosphate isomerase</fullName>
    </alternativeName>
</protein>
<dbReference type="STRING" id="1715989.NITINOP_3159"/>
<dbReference type="InterPro" id="IPR000652">
    <property type="entry name" value="Triosephosphate_isomerase"/>
</dbReference>
<dbReference type="PANTHER" id="PTHR21139:SF42">
    <property type="entry name" value="TRIOSEPHOSPHATE ISOMERASE"/>
    <property type="match status" value="1"/>
</dbReference>
<dbReference type="Gene3D" id="3.20.20.70">
    <property type="entry name" value="Aldolase class I"/>
    <property type="match status" value="1"/>
</dbReference>
<dbReference type="SUPFAM" id="SSF51351">
    <property type="entry name" value="Triosephosphate isomerase (TIM)"/>
    <property type="match status" value="1"/>
</dbReference>
<sequence>MRSLLIVGNWKMNKTPSEAAAFLRAVASRLPLSPAVEFVVAPPFTALESARTALGSSSPIQLGAQNMFWEDYGPYTGEVSAPMLKDLGCRYVILGHSERRTAFGERDEWIHKKIRAALAHNLKPIVCIGESSAQREQERTEEVLRQQLNGGLGDLPPQAMTDVTIAYEPIWAIGTGQAATADQAANAHLAIRSFLEDRWSADIAKSTRILYGGSVTSDNVGAFLQSEQIDGALIGGACLHVESFVTIGAVARAITDRG</sequence>
<dbReference type="InterPro" id="IPR020861">
    <property type="entry name" value="Triosephosphate_isomerase_AS"/>
</dbReference>
<reference evidence="10" key="1">
    <citation type="submission" date="2015-09" db="EMBL/GenBank/DDBJ databases">
        <authorList>
            <person name="Daims H."/>
        </authorList>
    </citation>
    <scope>NUCLEOTIDE SEQUENCE [LARGE SCALE GENOMIC DNA]</scope>
</reference>
<proteinExistence type="inferred from homology"/>
<dbReference type="GO" id="GO:0004807">
    <property type="term" value="F:triose-phosphate isomerase activity"/>
    <property type="evidence" value="ECO:0007669"/>
    <property type="project" value="UniProtKB-UniRule"/>
</dbReference>
<dbReference type="EMBL" id="LN885086">
    <property type="protein sequence ID" value="CUQ68131.1"/>
    <property type="molecule type" value="Genomic_DNA"/>
</dbReference>
<dbReference type="GO" id="GO:0005829">
    <property type="term" value="C:cytosol"/>
    <property type="evidence" value="ECO:0007669"/>
    <property type="project" value="TreeGrafter"/>
</dbReference>
<dbReference type="GO" id="GO:0046166">
    <property type="term" value="P:glyceraldehyde-3-phosphate biosynthetic process"/>
    <property type="evidence" value="ECO:0007669"/>
    <property type="project" value="TreeGrafter"/>
</dbReference>
<dbReference type="InterPro" id="IPR035990">
    <property type="entry name" value="TIM_sf"/>
</dbReference>
<accession>A0A0S4KUP0</accession>
<organism evidence="9 10">
    <name type="scientific">Candidatus Nitrospira inopinata</name>
    <dbReference type="NCBI Taxonomy" id="1715989"/>
    <lineage>
        <taxon>Bacteria</taxon>
        <taxon>Pseudomonadati</taxon>
        <taxon>Nitrospirota</taxon>
        <taxon>Nitrospiria</taxon>
        <taxon>Nitrospirales</taxon>
        <taxon>Nitrospiraceae</taxon>
        <taxon>Nitrospira</taxon>
    </lineage>
</organism>
<dbReference type="Proteomes" id="UP000066284">
    <property type="component" value="Chromosome 1"/>
</dbReference>
<evidence type="ECO:0000256" key="6">
    <source>
        <dbReference type="ARBA" id="ARBA00023235"/>
    </source>
</evidence>
<dbReference type="RefSeq" id="WP_062487210.1">
    <property type="nucleotide sequence ID" value="NZ_LN885086.1"/>
</dbReference>
<dbReference type="PANTHER" id="PTHR21139">
    <property type="entry name" value="TRIOSEPHOSPHATE ISOMERASE"/>
    <property type="match status" value="1"/>
</dbReference>
<dbReference type="GO" id="GO:0006094">
    <property type="term" value="P:gluconeogenesis"/>
    <property type="evidence" value="ECO:0007669"/>
    <property type="project" value="UniProtKB-UniRule"/>
</dbReference>
<name>A0A0S4KUP0_9BACT</name>
<evidence type="ECO:0000256" key="2">
    <source>
        <dbReference type="ARBA" id="ARBA00007422"/>
    </source>
</evidence>
<dbReference type="GO" id="GO:0019563">
    <property type="term" value="P:glycerol catabolic process"/>
    <property type="evidence" value="ECO:0007669"/>
    <property type="project" value="TreeGrafter"/>
</dbReference>
<comment type="subcellular location">
    <subcellularLocation>
        <location evidence="7 8">Cytoplasm</location>
    </subcellularLocation>
</comment>
<comment type="subunit">
    <text evidence="7 8">Homodimer.</text>
</comment>
<keyword evidence="3 7" id="KW-0312">Gluconeogenesis</keyword>
<feature type="binding site" evidence="7">
    <location>
        <position position="174"/>
    </location>
    <ligand>
        <name>substrate</name>
    </ligand>
</feature>
<comment type="catalytic activity">
    <reaction evidence="7 8">
        <text>D-glyceraldehyde 3-phosphate = dihydroxyacetone phosphate</text>
        <dbReference type="Rhea" id="RHEA:18585"/>
        <dbReference type="ChEBI" id="CHEBI:57642"/>
        <dbReference type="ChEBI" id="CHEBI:59776"/>
        <dbReference type="EC" id="5.3.1.1"/>
    </reaction>
</comment>
<keyword evidence="10" id="KW-1185">Reference proteome</keyword>
<evidence type="ECO:0000256" key="3">
    <source>
        <dbReference type="ARBA" id="ARBA00022432"/>
    </source>
</evidence>
<dbReference type="InterPro" id="IPR013785">
    <property type="entry name" value="Aldolase_TIM"/>
</dbReference>
<dbReference type="PROSITE" id="PS00171">
    <property type="entry name" value="TIM_1"/>
    <property type="match status" value="1"/>
</dbReference>
<dbReference type="KEGG" id="nio:NITINOP_3159"/>
<dbReference type="GO" id="GO:0006096">
    <property type="term" value="P:glycolytic process"/>
    <property type="evidence" value="ECO:0007669"/>
    <property type="project" value="UniProtKB-UniRule"/>
</dbReference>
<dbReference type="NCBIfam" id="TIGR00419">
    <property type="entry name" value="tim"/>
    <property type="match status" value="1"/>
</dbReference>
<feature type="binding site" evidence="7">
    <location>
        <begin position="235"/>
        <end position="236"/>
    </location>
    <ligand>
        <name>substrate</name>
    </ligand>
</feature>
<feature type="binding site" evidence="7">
    <location>
        <position position="214"/>
    </location>
    <ligand>
        <name>substrate</name>
    </ligand>
</feature>
<evidence type="ECO:0000313" key="9">
    <source>
        <dbReference type="EMBL" id="CUQ68131.1"/>
    </source>
</evidence>
<keyword evidence="6 7" id="KW-0413">Isomerase</keyword>
<dbReference type="CDD" id="cd00311">
    <property type="entry name" value="TIM"/>
    <property type="match status" value="1"/>
</dbReference>
<comment type="pathway">
    <text evidence="1 7 8">Carbohydrate degradation; glycolysis; D-glyceraldehyde 3-phosphate from glycerone phosphate: step 1/1.</text>
</comment>
<comment type="pathway">
    <text evidence="7 8">Carbohydrate biosynthesis; gluconeogenesis.</text>
</comment>
<keyword evidence="4 7" id="KW-0963">Cytoplasm</keyword>
<evidence type="ECO:0000256" key="4">
    <source>
        <dbReference type="ARBA" id="ARBA00022490"/>
    </source>
</evidence>
<evidence type="ECO:0000256" key="5">
    <source>
        <dbReference type="ARBA" id="ARBA00023152"/>
    </source>
</evidence>
<dbReference type="UniPathway" id="UPA00109">
    <property type="reaction ID" value="UER00189"/>
</dbReference>
<dbReference type="InterPro" id="IPR022896">
    <property type="entry name" value="TrioseP_Isoase_bac/euk"/>
</dbReference>
<evidence type="ECO:0000256" key="1">
    <source>
        <dbReference type="ARBA" id="ARBA00004680"/>
    </source>
</evidence>
<dbReference type="Pfam" id="PF00121">
    <property type="entry name" value="TIM"/>
    <property type="match status" value="1"/>
</dbReference>
<dbReference type="UniPathway" id="UPA00138"/>
<evidence type="ECO:0000313" key="10">
    <source>
        <dbReference type="Proteomes" id="UP000066284"/>
    </source>
</evidence>
<comment type="similarity">
    <text evidence="2 7 8">Belongs to the triosephosphate isomerase family.</text>
</comment>
<evidence type="ECO:0000256" key="8">
    <source>
        <dbReference type="RuleBase" id="RU363013"/>
    </source>
</evidence>
<dbReference type="AlphaFoldDB" id="A0A0S4KUP0"/>
<dbReference type="OrthoDB" id="9809429at2"/>
<feature type="binding site" evidence="7">
    <location>
        <begin position="9"/>
        <end position="11"/>
    </location>
    <ligand>
        <name>substrate</name>
    </ligand>
</feature>
<comment type="function">
    <text evidence="7">Involved in the gluconeogenesis. Catalyzes stereospecifically the conversion of dihydroxyacetone phosphate (DHAP) to D-glyceraldehyde-3-phosphate (G3P).</text>
</comment>
<keyword evidence="5 7" id="KW-0324">Glycolysis</keyword>
<evidence type="ECO:0000256" key="7">
    <source>
        <dbReference type="HAMAP-Rule" id="MF_00147"/>
    </source>
</evidence>
<gene>
    <name evidence="7 9" type="primary">tpiA</name>
    <name evidence="9" type="ORF">NITINOP_3159</name>
</gene>
<dbReference type="EC" id="5.3.1.1" evidence="7 8"/>
<dbReference type="PROSITE" id="PS51440">
    <property type="entry name" value="TIM_2"/>
    <property type="match status" value="1"/>
</dbReference>
<feature type="active site" description="Electrophile" evidence="7">
    <location>
        <position position="96"/>
    </location>
</feature>